<dbReference type="AlphaFoldDB" id="A0A2W2FR61"/>
<evidence type="ECO:0008006" key="4">
    <source>
        <dbReference type="Google" id="ProtNLM"/>
    </source>
</evidence>
<dbReference type="EMBL" id="POUA01000217">
    <property type="protein sequence ID" value="PZG38223.1"/>
    <property type="molecule type" value="Genomic_DNA"/>
</dbReference>
<dbReference type="SMART" id="SM00028">
    <property type="entry name" value="TPR"/>
    <property type="match status" value="5"/>
</dbReference>
<evidence type="ECO:0000256" key="1">
    <source>
        <dbReference type="SAM" id="MobiDB-lite"/>
    </source>
</evidence>
<comment type="caution">
    <text evidence="2">The sequence shown here is derived from an EMBL/GenBank/DDBJ whole genome shotgun (WGS) entry which is preliminary data.</text>
</comment>
<dbReference type="PANTHER" id="PTHR10098">
    <property type="entry name" value="RAPSYN-RELATED"/>
    <property type="match status" value="1"/>
</dbReference>
<reference evidence="2 3" key="1">
    <citation type="submission" date="2018-01" db="EMBL/GenBank/DDBJ databases">
        <title>Draft genome sequence of Sphaerisporangium sp. 7K107.</title>
        <authorList>
            <person name="Sahin N."/>
            <person name="Saygin H."/>
            <person name="Ay H."/>
        </authorList>
    </citation>
    <scope>NUCLEOTIDE SEQUENCE [LARGE SCALE GENOMIC DNA]</scope>
    <source>
        <strain evidence="2 3">7K107</strain>
    </source>
</reference>
<evidence type="ECO:0000313" key="2">
    <source>
        <dbReference type="EMBL" id="PZG38223.1"/>
    </source>
</evidence>
<dbReference type="PANTHER" id="PTHR10098:SF108">
    <property type="entry name" value="TETRATRICOPEPTIDE REPEAT PROTEIN 28"/>
    <property type="match status" value="1"/>
</dbReference>
<evidence type="ECO:0000313" key="3">
    <source>
        <dbReference type="Proteomes" id="UP000248544"/>
    </source>
</evidence>
<protein>
    <recommendedName>
        <fullName evidence="4">Tetratricopeptide repeat protein</fullName>
    </recommendedName>
</protein>
<gene>
    <name evidence="2" type="ORF">C1I98_24365</name>
</gene>
<accession>A0A2W2FR61</accession>
<name>A0A2W2FR61_9ACTN</name>
<dbReference type="RefSeq" id="WP_111169756.1">
    <property type="nucleotide sequence ID" value="NZ_POUA01000217.1"/>
</dbReference>
<organism evidence="2 3">
    <name type="scientific">Spongiactinospora gelatinilytica</name>
    <dbReference type="NCBI Taxonomy" id="2666298"/>
    <lineage>
        <taxon>Bacteria</taxon>
        <taxon>Bacillati</taxon>
        <taxon>Actinomycetota</taxon>
        <taxon>Actinomycetes</taxon>
        <taxon>Streptosporangiales</taxon>
        <taxon>Streptosporangiaceae</taxon>
        <taxon>Spongiactinospora</taxon>
    </lineage>
</organism>
<dbReference type="InterPro" id="IPR011990">
    <property type="entry name" value="TPR-like_helical_dom_sf"/>
</dbReference>
<sequence>MGRPPHDDLKAAFLTATALAADRALAPGRRTLAPGQAVTSEDALSFRTAAAALAWLDANYEELLRVIVRAAESGPSVHAWQLTWALTTYFAERQHWHDWLWTTELAIPQARALGDDDAERRLLRNLCRCRLRLGHHEDAIKSASAALESFAAAGDRYGLAHTHLSLSYALERLGRLPEATAHARTSLTAFEQAEDDDGRASALTSLARLCALRGEPRDALAHASAAITLFEALDNPQGTAAGHHTCGRASADLDRHEDAVAHYQRAIEVIEAAGGNAYYRSLALRRIAASRRHLGDLPAAGDALREAHRLLSGLDHPEAAEVAAELTHLNDTDNQDESWPSSTPSPNSSPA</sequence>
<dbReference type="Gene3D" id="1.25.40.10">
    <property type="entry name" value="Tetratricopeptide repeat domain"/>
    <property type="match status" value="1"/>
</dbReference>
<feature type="compositionally biased region" description="Low complexity" evidence="1">
    <location>
        <begin position="338"/>
        <end position="351"/>
    </location>
</feature>
<dbReference type="Proteomes" id="UP000248544">
    <property type="component" value="Unassembled WGS sequence"/>
</dbReference>
<keyword evidence="3" id="KW-1185">Reference proteome</keyword>
<proteinExistence type="predicted"/>
<dbReference type="SUPFAM" id="SSF48452">
    <property type="entry name" value="TPR-like"/>
    <property type="match status" value="1"/>
</dbReference>
<dbReference type="Pfam" id="PF13424">
    <property type="entry name" value="TPR_12"/>
    <property type="match status" value="1"/>
</dbReference>
<feature type="region of interest" description="Disordered" evidence="1">
    <location>
        <begin position="324"/>
        <end position="351"/>
    </location>
</feature>
<dbReference type="InterPro" id="IPR019734">
    <property type="entry name" value="TPR_rpt"/>
</dbReference>